<accession>F7GXP7</accession>
<dbReference type="PROSITE" id="PS50105">
    <property type="entry name" value="SAM_DOMAIN"/>
    <property type="match status" value="3"/>
</dbReference>
<feature type="region of interest" description="Disordered" evidence="7">
    <location>
        <begin position="520"/>
        <end position="539"/>
    </location>
</feature>
<dbReference type="GeneTree" id="ENSGT01050000244951"/>
<comment type="similarity">
    <text evidence="1">Belongs to the liprin family. Liprin-beta subfamily.</text>
</comment>
<dbReference type="Bgee" id="ENSCJAG00000013335">
    <property type="expression patterns" value="Expressed in kidney and 6 other cell types or tissues"/>
</dbReference>
<evidence type="ECO:0000259" key="8">
    <source>
        <dbReference type="PROSITE" id="PS50105"/>
    </source>
</evidence>
<protein>
    <submittedName>
        <fullName evidence="9">PPFIA binding protein 2</fullName>
    </submittedName>
</protein>
<dbReference type="InterPro" id="IPR037619">
    <property type="entry name" value="LIPB1/2_SAM_3rd"/>
</dbReference>
<dbReference type="InterPro" id="IPR029515">
    <property type="entry name" value="Liprin"/>
</dbReference>
<dbReference type="InterPro" id="IPR058914">
    <property type="entry name" value="LIPB1/2_CC"/>
</dbReference>
<reference evidence="9" key="2">
    <citation type="submission" date="2025-08" db="UniProtKB">
        <authorList>
            <consortium name="Ensembl"/>
        </authorList>
    </citation>
    <scope>IDENTIFICATION</scope>
</reference>
<feature type="region of interest" description="Disordered" evidence="7">
    <location>
        <begin position="324"/>
        <end position="438"/>
    </location>
</feature>
<feature type="compositionally biased region" description="Polar residues" evidence="7">
    <location>
        <begin position="427"/>
        <end position="438"/>
    </location>
</feature>
<dbReference type="InterPro" id="IPR001660">
    <property type="entry name" value="SAM"/>
</dbReference>
<feature type="domain" description="SAM" evidence="8">
    <location>
        <begin position="704"/>
        <end position="735"/>
    </location>
</feature>
<dbReference type="GO" id="GO:0005829">
    <property type="term" value="C:cytosol"/>
    <property type="evidence" value="ECO:0007669"/>
    <property type="project" value="UniProtKB-ARBA"/>
</dbReference>
<evidence type="ECO:0000256" key="3">
    <source>
        <dbReference type="ARBA" id="ARBA00022737"/>
    </source>
</evidence>
<feature type="domain" description="SAM" evidence="8">
    <location>
        <begin position="621"/>
        <end position="679"/>
    </location>
</feature>
<dbReference type="FunFam" id="1.10.150.50:FF:000005">
    <property type="entry name" value="Liprin-beta-1 isoform 1"/>
    <property type="match status" value="1"/>
</dbReference>
<feature type="compositionally biased region" description="Polar residues" evidence="7">
    <location>
        <begin position="459"/>
        <end position="475"/>
    </location>
</feature>
<feature type="coiled-coil region" evidence="6">
    <location>
        <begin position="181"/>
        <end position="260"/>
    </location>
</feature>
<organism evidence="9 10">
    <name type="scientific">Callithrix jacchus</name>
    <name type="common">White-tufted-ear marmoset</name>
    <name type="synonym">Simia Jacchus</name>
    <dbReference type="NCBI Taxonomy" id="9483"/>
    <lineage>
        <taxon>Eukaryota</taxon>
        <taxon>Metazoa</taxon>
        <taxon>Chordata</taxon>
        <taxon>Craniata</taxon>
        <taxon>Vertebrata</taxon>
        <taxon>Euteleostomi</taxon>
        <taxon>Mammalia</taxon>
        <taxon>Eutheria</taxon>
        <taxon>Euarchontoglires</taxon>
        <taxon>Primates</taxon>
        <taxon>Haplorrhini</taxon>
        <taxon>Platyrrhini</taxon>
        <taxon>Cebidae</taxon>
        <taxon>Callitrichinae</taxon>
        <taxon>Callithrix</taxon>
        <taxon>Callithrix</taxon>
    </lineage>
</organism>
<reference evidence="9" key="3">
    <citation type="submission" date="2025-09" db="UniProtKB">
        <authorList>
            <consortium name="Ensembl"/>
        </authorList>
    </citation>
    <scope>IDENTIFICATION</scope>
</reference>
<keyword evidence="2" id="KW-0597">Phosphoprotein</keyword>
<feature type="domain" description="SAM" evidence="8">
    <location>
        <begin position="544"/>
        <end position="608"/>
    </location>
</feature>
<evidence type="ECO:0000256" key="6">
    <source>
        <dbReference type="SAM" id="Coils"/>
    </source>
</evidence>
<keyword evidence="4 6" id="KW-0175">Coiled coil</keyword>
<dbReference type="AlphaFoldDB" id="F7GXP7"/>
<comment type="function">
    <text evidence="5">May regulate the disassembly of focal adhesions. Did not bind receptor-like tyrosine phosphatases type 2A.</text>
</comment>
<dbReference type="Ensembl" id="ENSCJAT00000025936.5">
    <property type="protein sequence ID" value="ENSCJAP00000024522.3"/>
    <property type="gene ID" value="ENSCJAG00000013335.6"/>
</dbReference>
<keyword evidence="10" id="KW-1185">Reference proteome</keyword>
<dbReference type="PANTHER" id="PTHR12587">
    <property type="entry name" value="LAR INTERACTING PROTEIN LIP -RELATED PROTEIN"/>
    <property type="match status" value="1"/>
</dbReference>
<feature type="region of interest" description="Disordered" evidence="7">
    <location>
        <begin position="456"/>
        <end position="485"/>
    </location>
</feature>
<dbReference type="InterPro" id="IPR037617">
    <property type="entry name" value="LIPB1/2_SAM_1"/>
</dbReference>
<dbReference type="Pfam" id="PF07647">
    <property type="entry name" value="SAM_2"/>
    <property type="match status" value="1"/>
</dbReference>
<feature type="region of interest" description="Disordered" evidence="7">
    <location>
        <begin position="842"/>
        <end position="862"/>
    </location>
</feature>
<dbReference type="CDD" id="cd09566">
    <property type="entry name" value="SAM_liprin-beta1_2_repeat2"/>
    <property type="match status" value="1"/>
</dbReference>
<sequence>MASDASHVLEAALEQMDGIIAGTKTGADLSDGTCEPGLASPASYMNPFPVLHLIEDLRLALEMLELPQERAALLSQIPGPTAAYIKEWFEERLTQVNHHSAASNETYQERLARLEGDKESLILQVSVLTDQVEAQGEKIRDLEVCLEGHQVKLNAAEEMLQQELISRTSLETQKLDLMTEVSELKLKLVGMEKEQREQEEKQRKAEELLQELRHLKIKVEELENERNQYEWKLKATKAEVAQLQEQVALKDAEIERLHSQLSRTAALHGDHTERDQEIQRLKMGMETLLLANEDKDRRIEELTGLLNQYRKVKEIVMVTQGPSERTLSINEEEPEGGFRKWNTTNKGPEELFKQEMPPRCSSPTVGPPPLPQKSLETRAQKKLSCSLEDLRSGSVNKDSPFLAEHKYPTLPGKLSGATPNGEAAKSPATTACQPDATGSSLLRLRDKESGWDDTAVVNDLSSTSSGTESGPQSPLTPDGKRSPKGIKKFWGKIRRTQSGNFNTDVLGMAEFRRGGLRATAGPRLSRTRDSKGQKSDTNAPFAQWSTERVCAWLEDFGLAQYVIFARQWVSSGHTLLTATPQDMEKELGIKHPLHRKKLVLAVKAINAKQEEKSALLDHIWVTRWLDDIGLPQYKDQFHESRVDGRMLQYLTVNDLLFLKVTSQLHHLSIKCAIHVLHVNKFNPHCLHRRPADESNLSPSEVVQWSNHRVMEWLRSVDLAEYAPNLRGSGVHGGLIILEPRFTGDTLAMLLNIPPQKTLLRRHLTTKFNALIGPEAEQEKRDKMSLPAYTPLTTTAKVRPRKLGFSHFGNIRKKKFDESTDYICPMEPSDGVSDSHRIYSGYRGLSPLDSPELDGLDQVGQIS</sequence>
<keyword evidence="3" id="KW-0677">Repeat</keyword>
<dbReference type="SMART" id="SM00454">
    <property type="entry name" value="SAM"/>
    <property type="match status" value="3"/>
</dbReference>
<dbReference type="InterPro" id="IPR037618">
    <property type="entry name" value="LIPB1/2_SAM_2nd"/>
</dbReference>
<dbReference type="Gene3D" id="1.10.150.50">
    <property type="entry name" value="Transcription Factor, Ets-1"/>
    <property type="match status" value="3"/>
</dbReference>
<evidence type="ECO:0000313" key="9">
    <source>
        <dbReference type="Ensembl" id="ENSCJAP00000024522.3"/>
    </source>
</evidence>
<gene>
    <name evidence="9" type="primary">PPFIBP2</name>
</gene>
<evidence type="ECO:0000256" key="2">
    <source>
        <dbReference type="ARBA" id="ARBA00022553"/>
    </source>
</evidence>
<dbReference type="FunFam" id="1.10.150.50:FF:000017">
    <property type="entry name" value="Liprin-beta-1 isoform 1"/>
    <property type="match status" value="1"/>
</dbReference>
<proteinExistence type="inferred from homology"/>
<evidence type="ECO:0000313" key="10">
    <source>
        <dbReference type="Proteomes" id="UP000008225"/>
    </source>
</evidence>
<dbReference type="HOGENOM" id="CLU_011689_2_1_1"/>
<evidence type="ECO:0000256" key="5">
    <source>
        <dbReference type="ARBA" id="ARBA00060046"/>
    </source>
</evidence>
<name>F7GXP7_CALJA</name>
<dbReference type="InterPro" id="IPR013761">
    <property type="entry name" value="SAM/pointed_sf"/>
</dbReference>
<dbReference type="eggNOG" id="KOG1899">
    <property type="taxonomic scope" value="Eukaryota"/>
</dbReference>
<dbReference type="SUPFAM" id="SSF47769">
    <property type="entry name" value="SAM/Pointed domain"/>
    <property type="match status" value="3"/>
</dbReference>
<dbReference type="Pfam" id="PF00536">
    <property type="entry name" value="SAM_1"/>
    <property type="match status" value="2"/>
</dbReference>
<dbReference type="GO" id="GO:0048786">
    <property type="term" value="C:presynaptic active zone"/>
    <property type="evidence" value="ECO:0007669"/>
    <property type="project" value="TreeGrafter"/>
</dbReference>
<dbReference type="Pfam" id="PF26022">
    <property type="entry name" value="CC_Liprin_beta"/>
    <property type="match status" value="1"/>
</dbReference>
<reference evidence="9" key="1">
    <citation type="submission" date="2009-03" db="EMBL/GenBank/DDBJ databases">
        <authorList>
            <person name="Warren W."/>
            <person name="Ye L."/>
            <person name="Minx P."/>
            <person name="Worley K."/>
            <person name="Gibbs R."/>
            <person name="Wilson R.K."/>
        </authorList>
    </citation>
    <scope>NUCLEOTIDE SEQUENCE [LARGE SCALE GENOMIC DNA]</scope>
</reference>
<dbReference type="CDD" id="cd09563">
    <property type="entry name" value="SAM_liprin-beta1_2_repeat1"/>
    <property type="match status" value="1"/>
</dbReference>
<evidence type="ECO:0000256" key="1">
    <source>
        <dbReference type="ARBA" id="ARBA00007547"/>
    </source>
</evidence>
<dbReference type="FunFam" id="1.10.150.50:FF:000007">
    <property type="entry name" value="Liprin-beta-1 isoform 1"/>
    <property type="match status" value="1"/>
</dbReference>
<dbReference type="GO" id="GO:0007528">
    <property type="term" value="P:neuromuscular junction development"/>
    <property type="evidence" value="ECO:0007669"/>
    <property type="project" value="TreeGrafter"/>
</dbReference>
<evidence type="ECO:0000256" key="7">
    <source>
        <dbReference type="SAM" id="MobiDB-lite"/>
    </source>
</evidence>
<dbReference type="Proteomes" id="UP000008225">
    <property type="component" value="Chromosome 11"/>
</dbReference>
<feature type="coiled-coil region" evidence="6">
    <location>
        <begin position="104"/>
        <end position="131"/>
    </location>
</feature>
<dbReference type="CDD" id="cd09569">
    <property type="entry name" value="SAM_liprin-beta1_2_repeat3"/>
    <property type="match status" value="1"/>
</dbReference>
<dbReference type="PANTHER" id="PTHR12587:SF18">
    <property type="entry name" value="LIPRIN-BETA-2"/>
    <property type="match status" value="1"/>
</dbReference>
<evidence type="ECO:0000256" key="4">
    <source>
        <dbReference type="ARBA" id="ARBA00023054"/>
    </source>
</evidence>